<evidence type="ECO:0000313" key="4">
    <source>
        <dbReference type="Proteomes" id="UP000293347"/>
    </source>
</evidence>
<evidence type="ECO:0000259" key="2">
    <source>
        <dbReference type="Pfam" id="PF01370"/>
    </source>
</evidence>
<comment type="caution">
    <text evidence="3">The sequence shown here is derived from an EMBL/GenBank/DDBJ whole genome shotgun (WGS) entry which is preliminary data.</text>
</comment>
<proteinExistence type="inferred from homology"/>
<dbReference type="Proteomes" id="UP000293347">
    <property type="component" value="Unassembled WGS sequence"/>
</dbReference>
<dbReference type="RefSeq" id="WP_131592649.1">
    <property type="nucleotide sequence ID" value="NZ_SJSL01000001.1"/>
</dbReference>
<organism evidence="3 4">
    <name type="scientific">Pedobacter psychroterrae</name>
    <dbReference type="NCBI Taxonomy" id="2530453"/>
    <lineage>
        <taxon>Bacteria</taxon>
        <taxon>Pseudomonadati</taxon>
        <taxon>Bacteroidota</taxon>
        <taxon>Sphingobacteriia</taxon>
        <taxon>Sphingobacteriales</taxon>
        <taxon>Sphingobacteriaceae</taxon>
        <taxon>Pedobacter</taxon>
    </lineage>
</organism>
<evidence type="ECO:0000256" key="1">
    <source>
        <dbReference type="ARBA" id="ARBA00007637"/>
    </source>
</evidence>
<dbReference type="Pfam" id="PF01370">
    <property type="entry name" value="Epimerase"/>
    <property type="match status" value="1"/>
</dbReference>
<protein>
    <submittedName>
        <fullName evidence="3">NAD-dependent epimerase/dehydratase family protein</fullName>
    </submittedName>
</protein>
<dbReference type="AlphaFoldDB" id="A0A4R0NUP5"/>
<dbReference type="EMBL" id="SJSL01000001">
    <property type="protein sequence ID" value="TCD02744.1"/>
    <property type="molecule type" value="Genomic_DNA"/>
</dbReference>
<reference evidence="3 4" key="1">
    <citation type="submission" date="2019-02" db="EMBL/GenBank/DDBJ databases">
        <title>Pedobacter sp. RP-1-14 sp. nov., isolated from Arctic soil.</title>
        <authorList>
            <person name="Dahal R.H."/>
        </authorList>
    </citation>
    <scope>NUCLEOTIDE SEQUENCE [LARGE SCALE GENOMIC DNA]</scope>
    <source>
        <strain evidence="3 4">RP-1-14</strain>
    </source>
</reference>
<dbReference type="SUPFAM" id="SSF51735">
    <property type="entry name" value="NAD(P)-binding Rossmann-fold domains"/>
    <property type="match status" value="1"/>
</dbReference>
<comment type="similarity">
    <text evidence="1">Belongs to the NAD(P)-dependent epimerase/dehydratase family.</text>
</comment>
<feature type="domain" description="NAD-dependent epimerase/dehydratase" evidence="2">
    <location>
        <begin position="3"/>
        <end position="209"/>
    </location>
</feature>
<name>A0A4R0NUP5_9SPHI</name>
<dbReference type="Gene3D" id="3.40.50.720">
    <property type="entry name" value="NAD(P)-binding Rossmann-like Domain"/>
    <property type="match status" value="1"/>
</dbReference>
<accession>A0A4R0NUP5</accession>
<keyword evidence="4" id="KW-1185">Reference proteome</keyword>
<dbReference type="OrthoDB" id="329806at2"/>
<dbReference type="InterPro" id="IPR036291">
    <property type="entry name" value="NAD(P)-bd_dom_sf"/>
</dbReference>
<dbReference type="PANTHER" id="PTHR43000">
    <property type="entry name" value="DTDP-D-GLUCOSE 4,6-DEHYDRATASE-RELATED"/>
    <property type="match status" value="1"/>
</dbReference>
<dbReference type="InterPro" id="IPR001509">
    <property type="entry name" value="Epimerase_deHydtase"/>
</dbReference>
<gene>
    <name evidence="3" type="ORF">EZ437_01775</name>
</gene>
<evidence type="ECO:0000313" key="3">
    <source>
        <dbReference type="EMBL" id="TCD02744.1"/>
    </source>
</evidence>
<sequence>MDILLTGAQGFLGSIIRAELKQYKFTSMGRSRINDISGDISKEIFALQKFDMVIHAAGKAHSVPKTPQEHQEFFDVNFNGTANLLQSLHEHPPRLFVLISTVAVYGRDKGHLIDEMHPLAANDAYGQSKIKAEQLVLSWCKEHEVTCTILRLPLIVGPNPPGNLKSMIKGIEKGYYFNIGDGATRRSLVLAEDVARFIPIAASRGGIYNLTDGYHPSFKELSDYIATKYTFSRPKSMPYFIAKLIARLGDLIGPNAPLTSKKLGKLCSELTFDDTRARTLLKWKPQPVLEKFITHNK</sequence>